<evidence type="ECO:0000313" key="1">
    <source>
        <dbReference type="EMBL" id="RIA81940.1"/>
    </source>
</evidence>
<proteinExistence type="predicted"/>
<protein>
    <submittedName>
        <fullName evidence="1">Uncharacterized protein</fullName>
    </submittedName>
</protein>
<keyword evidence="2" id="KW-1185">Reference proteome</keyword>
<dbReference type="InterPro" id="IPR012337">
    <property type="entry name" value="RNaseH-like_sf"/>
</dbReference>
<dbReference type="SUPFAM" id="SSF53098">
    <property type="entry name" value="Ribonuclease H-like"/>
    <property type="match status" value="1"/>
</dbReference>
<reference evidence="1 2" key="1">
    <citation type="submission" date="2018-06" db="EMBL/GenBank/DDBJ databases">
        <title>Comparative genomics reveals the genomic features of Rhizophagus irregularis, R. cerebriforme, R. diaphanum and Gigaspora rosea, and their symbiotic lifestyle signature.</title>
        <authorList>
            <person name="Morin E."/>
            <person name="San Clemente H."/>
            <person name="Chen E.C.H."/>
            <person name="De La Providencia I."/>
            <person name="Hainaut M."/>
            <person name="Kuo A."/>
            <person name="Kohler A."/>
            <person name="Murat C."/>
            <person name="Tang N."/>
            <person name="Roy S."/>
            <person name="Loubradou J."/>
            <person name="Henrissat B."/>
            <person name="Grigoriev I.V."/>
            <person name="Corradi N."/>
            <person name="Roux C."/>
            <person name="Martin F.M."/>
        </authorList>
    </citation>
    <scope>NUCLEOTIDE SEQUENCE [LARGE SCALE GENOMIC DNA]</scope>
    <source>
        <strain evidence="1 2">DAOM 227022</strain>
    </source>
</reference>
<dbReference type="AlphaFoldDB" id="A0A397S6C5"/>
<dbReference type="OrthoDB" id="2435964at2759"/>
<sequence>MKEITLAIQYMPYPHIGDAIQKMLEKIIIKWKLQDKPYINIVISSLNVSKNHNAKEDAKRLQKINLTNDKWDVIRDLLKILGPFAELTEKLEGTKYAIMSYIYPGISRLKKLFRLAREYSNNNLDLETNDNAFEEYQFEEIDEDYEPEVRRKIQINTPVNTSGLIDKQDQEKSL</sequence>
<name>A0A397S6C5_9GLOM</name>
<comment type="caution">
    <text evidence="1">The sequence shown here is derived from an EMBL/GenBank/DDBJ whole genome shotgun (WGS) entry which is preliminary data.</text>
</comment>
<organism evidence="1 2">
    <name type="scientific">Glomus cerebriforme</name>
    <dbReference type="NCBI Taxonomy" id="658196"/>
    <lineage>
        <taxon>Eukaryota</taxon>
        <taxon>Fungi</taxon>
        <taxon>Fungi incertae sedis</taxon>
        <taxon>Mucoromycota</taxon>
        <taxon>Glomeromycotina</taxon>
        <taxon>Glomeromycetes</taxon>
        <taxon>Glomerales</taxon>
        <taxon>Glomeraceae</taxon>
        <taxon>Glomus</taxon>
    </lineage>
</organism>
<dbReference type="Proteomes" id="UP000265703">
    <property type="component" value="Unassembled WGS sequence"/>
</dbReference>
<gene>
    <name evidence="1" type="ORF">C1645_836156</name>
</gene>
<dbReference type="EMBL" id="QKYT01000725">
    <property type="protein sequence ID" value="RIA81940.1"/>
    <property type="molecule type" value="Genomic_DNA"/>
</dbReference>
<accession>A0A397S6C5</accession>
<evidence type="ECO:0000313" key="2">
    <source>
        <dbReference type="Proteomes" id="UP000265703"/>
    </source>
</evidence>